<dbReference type="GO" id="GO:0000981">
    <property type="term" value="F:DNA-binding transcription factor activity, RNA polymerase II-specific"/>
    <property type="evidence" value="ECO:0007669"/>
    <property type="project" value="InterPro"/>
</dbReference>
<accession>A0AAD5RZ90</accession>
<dbReference type="InterPro" id="IPR001763">
    <property type="entry name" value="Rhodanese-like_dom"/>
</dbReference>
<dbReference type="PROSITE" id="PS50071">
    <property type="entry name" value="HOMEOBOX_2"/>
    <property type="match status" value="1"/>
</dbReference>
<feature type="compositionally biased region" description="Low complexity" evidence="6">
    <location>
        <begin position="1026"/>
        <end position="1037"/>
    </location>
</feature>
<dbReference type="GO" id="GO:0005634">
    <property type="term" value="C:nucleus"/>
    <property type="evidence" value="ECO:0007669"/>
    <property type="project" value="UniProtKB-SubCell"/>
</dbReference>
<dbReference type="Proteomes" id="UP001201980">
    <property type="component" value="Unassembled WGS sequence"/>
</dbReference>
<feature type="compositionally biased region" description="Low complexity" evidence="6">
    <location>
        <begin position="579"/>
        <end position="613"/>
    </location>
</feature>
<feature type="region of interest" description="Disordered" evidence="6">
    <location>
        <begin position="495"/>
        <end position="613"/>
    </location>
</feature>
<feature type="domain" description="Homeobox" evidence="7">
    <location>
        <begin position="633"/>
        <end position="694"/>
    </location>
</feature>
<keyword evidence="10" id="KW-1185">Reference proteome</keyword>
<keyword evidence="3 4" id="KW-0539">Nucleus</keyword>
<evidence type="ECO:0000259" key="8">
    <source>
        <dbReference type="PROSITE" id="PS50206"/>
    </source>
</evidence>
<dbReference type="Gene3D" id="3.40.250.10">
    <property type="entry name" value="Rhodanese-like domain"/>
    <property type="match status" value="1"/>
</dbReference>
<keyword evidence="1 4" id="KW-0238">DNA-binding</keyword>
<feature type="region of interest" description="Disordered" evidence="6">
    <location>
        <begin position="987"/>
        <end position="1077"/>
    </location>
</feature>
<evidence type="ECO:0000256" key="6">
    <source>
        <dbReference type="SAM" id="MobiDB-lite"/>
    </source>
</evidence>
<dbReference type="EMBL" id="JAKWBI020000017">
    <property type="protein sequence ID" value="KAJ2906221.1"/>
    <property type="molecule type" value="Genomic_DNA"/>
</dbReference>
<feature type="compositionally biased region" description="Low complexity" evidence="6">
    <location>
        <begin position="498"/>
        <end position="514"/>
    </location>
</feature>
<feature type="domain" description="Rhodanese" evidence="8">
    <location>
        <begin position="742"/>
        <end position="768"/>
    </location>
</feature>
<dbReference type="CDD" id="cd00086">
    <property type="entry name" value="homeodomain"/>
    <property type="match status" value="1"/>
</dbReference>
<comment type="subcellular location">
    <subcellularLocation>
        <location evidence="4 5">Nucleus</location>
    </subcellularLocation>
</comment>
<sequence length="1091" mass="121423">MAPPESSFYTIRGRPGDSPADGFSSADSAYGSQVGGPCSSPPRKETHNISRAKYHMGDIGEFAKSLEMSASKAFPNTLRNSRYTKVKTLLLHWESDDLFVLPEVQDLGKCFDEVYHFGVEYFTIPVENSHLELMMKIGLFLKECESPDTLLVVYYGGHARIDESRQSTWCATRERESPWLQWSAIQTLLERSPSDVLILLDCCAGAASATFPNGQSVTETISASSWDAIAPDPGRYSFTSTLIEVMSDWENKAFSAAMLHAEVLARLKHPRPELRNGRHYEARSTPVHFMMTANHRKPSIELCKVKEQEAIAESPGLPALPGPVESPGIPTPSDPVGIPIRQRAADPTSDPVNDVGLYEKEPSIETPHVMLSLALERDQRLDIKAWEQWLSQFPALAKYVKVQGVFESHSTLLLLSLPVSIWSMLPEHDACNFVAFIRSNNLMVEPDAQQPEVSPQPVITDSMMEHGSPENVHRDGDSVFTSLTGSTAVVRVDDHQAHTQSQQHQEQPQQQQQHTSPVISSRPELSRSRSQVGLPGPELRDSNTPTQPLTRSGTTANILNRTLRKAVNMGSTLSLPQTSRSSGGSVIRRSPSATSLQPVQPQAPQPSSSSAASMAYQPIMTQARATRRTNFHGNDIAEKPNFSDHVEAYMEDFYNTRTPYPNDGFKETLASSTGVESRDVALWFHHRRSEDRVTKRFENMKMEDGSPALAAAPLDSPISSVLPATPQMILPGNLSKLLSFLPLSQLLIIDVRNPPQYQKAHIYSAINLRVPARVLNVATKDMMMNSLHNDDERRIFGKWRQTKCVLFYDRKAEYSWEVPQAETLTRWWRSHDPAWAGRAFILKGPYKEVELNHEKYIVKAEMSDEARAWVKSVEESEFTSEDLNAINAKYEGWLSQLADEERVPQSSLQPNKEVERVEQLDGKQKIMEKEFATEKPKTWEKALSLQPADDVPFPELLPRSYSESAATGKGKMVNESTQAALVEPLSRGLEKARQAGNAPQQPSAKAQQGGKLFPSYSTSGKMALEQQSSAQISPQPAKKSGKAPLYDDKEYDMVENEDEEEVIKPSGRGSTVGAVGSVGKSFKPGKWFRRS</sequence>
<dbReference type="SUPFAM" id="SSF46689">
    <property type="entry name" value="Homeodomain-like"/>
    <property type="match status" value="1"/>
</dbReference>
<protein>
    <submittedName>
        <fullName evidence="9">Rhodanese-like protein</fullName>
    </submittedName>
</protein>
<dbReference type="PROSITE" id="PS50206">
    <property type="entry name" value="RHODANESE_3"/>
    <property type="match status" value="1"/>
</dbReference>
<dbReference type="Pfam" id="PF00046">
    <property type="entry name" value="Homeodomain"/>
    <property type="match status" value="1"/>
</dbReference>
<dbReference type="CDD" id="cd00158">
    <property type="entry name" value="RHOD"/>
    <property type="match status" value="1"/>
</dbReference>
<reference evidence="9" key="1">
    <citation type="submission" date="2022-07" db="EMBL/GenBank/DDBJ databases">
        <title>Draft genome sequence of Zalerion maritima ATCC 34329, a (micro)plastics degrading marine fungus.</title>
        <authorList>
            <person name="Paco A."/>
            <person name="Goncalves M.F.M."/>
            <person name="Rocha-Santos T.A.P."/>
            <person name="Alves A."/>
        </authorList>
    </citation>
    <scope>NUCLEOTIDE SEQUENCE</scope>
    <source>
        <strain evidence="9">ATCC 34329</strain>
    </source>
</reference>
<evidence type="ECO:0000256" key="4">
    <source>
        <dbReference type="PROSITE-ProRule" id="PRU00108"/>
    </source>
</evidence>
<dbReference type="Pfam" id="PF00581">
    <property type="entry name" value="Rhodanese"/>
    <property type="match status" value="1"/>
</dbReference>
<feature type="compositionally biased region" description="Polar residues" evidence="6">
    <location>
        <begin position="542"/>
        <end position="560"/>
    </location>
</feature>
<dbReference type="GO" id="GO:0003677">
    <property type="term" value="F:DNA binding"/>
    <property type="evidence" value="ECO:0007669"/>
    <property type="project" value="UniProtKB-UniRule"/>
</dbReference>
<dbReference type="SUPFAM" id="SSF52821">
    <property type="entry name" value="Rhodanese/Cell cycle control phosphatase"/>
    <property type="match status" value="1"/>
</dbReference>
<dbReference type="InterPro" id="IPR017970">
    <property type="entry name" value="Homeobox_CS"/>
</dbReference>
<evidence type="ECO:0000259" key="7">
    <source>
        <dbReference type="PROSITE" id="PS50071"/>
    </source>
</evidence>
<evidence type="ECO:0000256" key="1">
    <source>
        <dbReference type="ARBA" id="ARBA00023125"/>
    </source>
</evidence>
<dbReference type="InterPro" id="IPR001356">
    <property type="entry name" value="HD"/>
</dbReference>
<feature type="compositionally biased region" description="Polar residues" evidence="6">
    <location>
        <begin position="569"/>
        <end position="578"/>
    </location>
</feature>
<dbReference type="InterPro" id="IPR036873">
    <property type="entry name" value="Rhodanese-like_dom_sf"/>
</dbReference>
<evidence type="ECO:0000256" key="5">
    <source>
        <dbReference type="RuleBase" id="RU000682"/>
    </source>
</evidence>
<evidence type="ECO:0000313" key="9">
    <source>
        <dbReference type="EMBL" id="KAJ2906221.1"/>
    </source>
</evidence>
<evidence type="ECO:0000256" key="3">
    <source>
        <dbReference type="ARBA" id="ARBA00023242"/>
    </source>
</evidence>
<name>A0AAD5RZ90_9PEZI</name>
<evidence type="ECO:0000313" key="10">
    <source>
        <dbReference type="Proteomes" id="UP001201980"/>
    </source>
</evidence>
<feature type="DNA-binding region" description="Homeobox" evidence="4">
    <location>
        <begin position="635"/>
        <end position="695"/>
    </location>
</feature>
<feature type="compositionally biased region" description="Polar residues" evidence="6">
    <location>
        <begin position="997"/>
        <end position="1006"/>
    </location>
</feature>
<keyword evidence="2 4" id="KW-0371">Homeobox</keyword>
<dbReference type="InterPro" id="IPR009057">
    <property type="entry name" value="Homeodomain-like_sf"/>
</dbReference>
<proteinExistence type="predicted"/>
<dbReference type="PROSITE" id="PS00027">
    <property type="entry name" value="HOMEOBOX_1"/>
    <property type="match status" value="1"/>
</dbReference>
<organism evidence="9 10">
    <name type="scientific">Zalerion maritima</name>
    <dbReference type="NCBI Taxonomy" id="339359"/>
    <lineage>
        <taxon>Eukaryota</taxon>
        <taxon>Fungi</taxon>
        <taxon>Dikarya</taxon>
        <taxon>Ascomycota</taxon>
        <taxon>Pezizomycotina</taxon>
        <taxon>Sordariomycetes</taxon>
        <taxon>Lulworthiomycetidae</taxon>
        <taxon>Lulworthiales</taxon>
        <taxon>Lulworthiaceae</taxon>
        <taxon>Zalerion</taxon>
    </lineage>
</organism>
<comment type="caution">
    <text evidence="9">The sequence shown here is derived from an EMBL/GenBank/DDBJ whole genome shotgun (WGS) entry which is preliminary data.</text>
</comment>
<dbReference type="AlphaFoldDB" id="A0AAD5RZ90"/>
<feature type="region of interest" description="Disordered" evidence="6">
    <location>
        <begin position="1"/>
        <end position="47"/>
    </location>
</feature>
<evidence type="ECO:0000256" key="2">
    <source>
        <dbReference type="ARBA" id="ARBA00023155"/>
    </source>
</evidence>
<dbReference type="Gene3D" id="1.10.10.60">
    <property type="entry name" value="Homeodomain-like"/>
    <property type="match status" value="1"/>
</dbReference>
<gene>
    <name evidence="9" type="ORF">MKZ38_002646</name>
</gene>